<comment type="caution">
    <text evidence="2">The sequence shown here is derived from an EMBL/GenBank/DDBJ whole genome shotgun (WGS) entry which is preliminary data.</text>
</comment>
<organism evidence="2 3">
    <name type="scientific">Mycolicibacterium canariasense</name>
    <name type="common">Mycobacterium canariasense</name>
    <dbReference type="NCBI Taxonomy" id="228230"/>
    <lineage>
        <taxon>Bacteria</taxon>
        <taxon>Bacillati</taxon>
        <taxon>Actinomycetota</taxon>
        <taxon>Actinomycetes</taxon>
        <taxon>Mycobacteriales</taxon>
        <taxon>Mycobacteriaceae</taxon>
        <taxon>Mycolicibacterium</taxon>
    </lineage>
</organism>
<reference evidence="3" key="2">
    <citation type="submission" date="2016-02" db="EMBL/GenBank/DDBJ databases">
        <title>Draft genome sequence of five rapidly growing Mycobacterium species.</title>
        <authorList>
            <person name="Katahira K."/>
            <person name="Gotou Y."/>
            <person name="Iida K."/>
            <person name="Ogura Y."/>
            <person name="Hayashi T."/>
        </authorList>
    </citation>
    <scope>NUCLEOTIDE SEQUENCE [LARGE SCALE GENOMIC DNA]</scope>
    <source>
        <strain evidence="3">JCM15298</strain>
    </source>
</reference>
<dbReference type="RefSeq" id="WP_062656893.1">
    <property type="nucleotide sequence ID" value="NZ_BCSY01000045.1"/>
</dbReference>
<dbReference type="EMBL" id="BCSY01000045">
    <property type="protein sequence ID" value="GAS95773.1"/>
    <property type="molecule type" value="Genomic_DNA"/>
</dbReference>
<reference evidence="3" key="1">
    <citation type="journal article" date="2016" name="Genome Announc.">
        <title>Draft Genome Sequences of Five Rapidly Growing Mycobacterium Species, M. thermoresistibile, M. fortuitum subsp. acetamidolyticum, M. canariasense, M. brisbanense, and M. novocastrense.</title>
        <authorList>
            <person name="Katahira K."/>
            <person name="Ogura Y."/>
            <person name="Gotoh Y."/>
            <person name="Hayashi T."/>
        </authorList>
    </citation>
    <scope>NUCLEOTIDE SEQUENCE [LARGE SCALE GENOMIC DNA]</scope>
    <source>
        <strain evidence="3">JCM15298</strain>
    </source>
</reference>
<dbReference type="OrthoDB" id="4571489at2"/>
<gene>
    <name evidence="2" type="ORF">RMCC_2739</name>
</gene>
<evidence type="ECO:0000256" key="1">
    <source>
        <dbReference type="SAM" id="MobiDB-lite"/>
    </source>
</evidence>
<protein>
    <submittedName>
        <fullName evidence="2">Uncharacterized protein</fullName>
    </submittedName>
</protein>
<evidence type="ECO:0000313" key="2">
    <source>
        <dbReference type="EMBL" id="GAS95773.1"/>
    </source>
</evidence>
<dbReference type="AlphaFoldDB" id="A0A100WD12"/>
<proteinExistence type="predicted"/>
<feature type="region of interest" description="Disordered" evidence="1">
    <location>
        <begin position="82"/>
        <end position="108"/>
    </location>
</feature>
<accession>A0A100WD12</accession>
<keyword evidence="3" id="KW-1185">Reference proteome</keyword>
<evidence type="ECO:0000313" key="3">
    <source>
        <dbReference type="Proteomes" id="UP000069443"/>
    </source>
</evidence>
<dbReference type="Proteomes" id="UP000069443">
    <property type="component" value="Unassembled WGS sequence"/>
</dbReference>
<name>A0A100WD12_MYCCR</name>
<sequence>MNMYTPDEPDPVESQTDWAPLIRTYSLEEVAALVLSPDDIPNGVRWLNDQIRAGKVSAYKAVRRWRMTHADVEDLIERRRNNVRPSSSKRVAVAEQESDPDAPIINGKPYGGMTRRSWLYHTRAEIPGTTQYARRYGRRHPSPQPPPPSPISYKMVKPESEAVIFNMPPLTEPQIELLERVRREREVVVDGDARKVVESLVRRNLIAYEVRGNRGDYRFTLRPM</sequence>